<keyword evidence="1" id="KW-0472">Membrane</keyword>
<dbReference type="InterPro" id="IPR029052">
    <property type="entry name" value="Metallo-depent_PP-like"/>
</dbReference>
<feature type="transmembrane region" description="Helical" evidence="1">
    <location>
        <begin position="37"/>
        <end position="62"/>
    </location>
</feature>
<dbReference type="EMBL" id="UPXZ01000037">
    <property type="protein sequence ID" value="VBB47324.1"/>
    <property type="molecule type" value="Genomic_DNA"/>
</dbReference>
<protein>
    <submittedName>
        <fullName evidence="3">Metallophosphoesterase</fullName>
    </submittedName>
</protein>
<feature type="transmembrane region" description="Helical" evidence="1">
    <location>
        <begin position="74"/>
        <end position="95"/>
    </location>
</feature>
<dbReference type="AlphaFoldDB" id="A0A653AGX7"/>
<evidence type="ECO:0000256" key="1">
    <source>
        <dbReference type="SAM" id="Phobius"/>
    </source>
</evidence>
<dbReference type="SUPFAM" id="SSF56300">
    <property type="entry name" value="Metallo-dependent phosphatases"/>
    <property type="match status" value="1"/>
</dbReference>
<organism evidence="3">
    <name type="scientific">uncultured Paludibacter sp</name>
    <dbReference type="NCBI Taxonomy" id="497635"/>
    <lineage>
        <taxon>Bacteria</taxon>
        <taxon>Pseudomonadati</taxon>
        <taxon>Bacteroidota</taxon>
        <taxon>Bacteroidia</taxon>
        <taxon>Bacteroidales</taxon>
        <taxon>Paludibacteraceae</taxon>
        <taxon>Paludibacter</taxon>
        <taxon>environmental samples</taxon>
    </lineage>
</organism>
<dbReference type="InterPro" id="IPR004843">
    <property type="entry name" value="Calcineurin-like_PHP"/>
</dbReference>
<evidence type="ECO:0000313" key="3">
    <source>
        <dbReference type="EMBL" id="VBB47324.1"/>
    </source>
</evidence>
<keyword evidence="1" id="KW-1133">Transmembrane helix</keyword>
<proteinExistence type="predicted"/>
<gene>
    <name evidence="3" type="ORF">TRIP_D420158</name>
</gene>
<feature type="transmembrane region" description="Helical" evidence="1">
    <location>
        <begin position="107"/>
        <end position="127"/>
    </location>
</feature>
<dbReference type="InterPro" id="IPR051158">
    <property type="entry name" value="Metallophosphoesterase_sf"/>
</dbReference>
<dbReference type="PANTHER" id="PTHR31302">
    <property type="entry name" value="TRANSMEMBRANE PROTEIN WITH METALLOPHOSPHOESTERASE DOMAIN-RELATED"/>
    <property type="match status" value="1"/>
</dbReference>
<evidence type="ECO:0000259" key="2">
    <source>
        <dbReference type="Pfam" id="PF00149"/>
    </source>
</evidence>
<keyword evidence="1" id="KW-0812">Transmembrane</keyword>
<dbReference type="GO" id="GO:0016787">
    <property type="term" value="F:hydrolase activity"/>
    <property type="evidence" value="ECO:0007669"/>
    <property type="project" value="InterPro"/>
</dbReference>
<dbReference type="Gene3D" id="3.60.21.10">
    <property type="match status" value="1"/>
</dbReference>
<sequence length="372" mass="42457">MKYGFFAFILAFFLSMMAYILVRGGQASNYLSPTWKNIYIISSIVLFLLFFVGMIFGNYFPLTIAKTITFLGDSFLLVLVYLTLSFLATDILLLINKLFPLIKTDIISFRFWAMMISVFVIFVAMIMGNYKFNHPNIVHLKIETEKAKKNKSIKIVALSDVHLGISIDKKRLKKYVEMINEQQPDLVLIAGDLIDRSIQPVVKQKMEEELLQIKAPMGIYAIFGNHEHFGEGTDIIANFYEKAGIKLLIDSVVLVQNQFYIAGRDDKTNYHRKNLGEILQNIDKSQPIILLDHQPSDLKAAEENKVDLQISGHTHNGQFFPGNLIVKQMFELGYGYLKKGKTNYYVSSGLGLWGPQYRIGSQSELVVINFNY</sequence>
<dbReference type="CDD" id="cd07385">
    <property type="entry name" value="MPP_YkuE_C"/>
    <property type="match status" value="1"/>
</dbReference>
<reference evidence="3" key="1">
    <citation type="submission" date="2018-07" db="EMBL/GenBank/DDBJ databases">
        <authorList>
            <consortium name="Genoscope - CEA"/>
            <person name="William W."/>
        </authorList>
    </citation>
    <scope>NUCLEOTIDE SEQUENCE</scope>
    <source>
        <strain evidence="3">IK1</strain>
    </source>
</reference>
<accession>A0A653AGX7</accession>
<name>A0A653AGX7_9BACT</name>
<dbReference type="Pfam" id="PF00149">
    <property type="entry name" value="Metallophos"/>
    <property type="match status" value="1"/>
</dbReference>
<feature type="domain" description="Calcineurin-like phosphoesterase" evidence="2">
    <location>
        <begin position="153"/>
        <end position="316"/>
    </location>
</feature>
<dbReference type="PANTHER" id="PTHR31302:SF0">
    <property type="entry name" value="TRANSMEMBRANE PROTEIN WITH METALLOPHOSPHOESTERASE DOMAIN"/>
    <property type="match status" value="1"/>
</dbReference>